<organism evidence="3 4">
    <name type="scientific">Natrinema pellirubrum (strain DSM 15624 / CIP 106293 / JCM 10476 / NCIMB 786 / 157)</name>
    <dbReference type="NCBI Taxonomy" id="797303"/>
    <lineage>
        <taxon>Archaea</taxon>
        <taxon>Methanobacteriati</taxon>
        <taxon>Methanobacteriota</taxon>
        <taxon>Stenosarchaea group</taxon>
        <taxon>Halobacteria</taxon>
        <taxon>Halobacteriales</taxon>
        <taxon>Natrialbaceae</taxon>
        <taxon>Natrinema</taxon>
    </lineage>
</organism>
<dbReference type="InterPro" id="IPR014730">
    <property type="entry name" value="ETF_a/b_N"/>
</dbReference>
<dbReference type="PIRSF" id="PIRSF000090">
    <property type="entry name" value="Beta-ETF"/>
    <property type="match status" value="1"/>
</dbReference>
<sequence>MIEGHSHVNNGHIPTGVFMRSIVLTKGVPDFSEGAVSFDEEGHLERGKTPTVMNPNDEFALQAALQTKIRHGGHVSGMSMGPPGYAEVLQGAMETVYTDDSYLLSDRELAASDTWATAITLSAGLETYQEEVADIDIVFAGFKTADGETGQTGPQTCWAMDWPIVTHVVALDIDPDERTLRAKRLVEGDVDEIETVEAPLPCFVVTDPEFEPTYRTASQRLTRKRLRAETEERAADHEEYLTTWDHADLNLDPDYIGLDGSPTIVSSVDPIPKAPSEREATMIDPDAGDGMGEVLEEIQPYAAEAGD</sequence>
<dbReference type="InterPro" id="IPR014729">
    <property type="entry name" value="Rossmann-like_a/b/a_fold"/>
</dbReference>
<reference evidence="4" key="1">
    <citation type="submission" date="2012-02" db="EMBL/GenBank/DDBJ databases">
        <title>Complete sequence of chromosome of Natrinema pellirubrum DSM 15624.</title>
        <authorList>
            <person name="Lucas S."/>
            <person name="Han J."/>
            <person name="Lapidus A."/>
            <person name="Cheng J.-F."/>
            <person name="Goodwin L."/>
            <person name="Pitluck S."/>
            <person name="Peters L."/>
            <person name="Teshima H."/>
            <person name="Detter J.C."/>
            <person name="Han C."/>
            <person name="Tapia R."/>
            <person name="Land M."/>
            <person name="Hauser L."/>
            <person name="Kyrpides N."/>
            <person name="Ivanova N."/>
            <person name="Pagani I."/>
            <person name="Sproer C."/>
            <person name="Anderson I."/>
            <person name="Woyke T."/>
        </authorList>
    </citation>
    <scope>NUCLEOTIDE SEQUENCE [LARGE SCALE GENOMIC DNA]</scope>
    <source>
        <strain evidence="4">DSM 15624 / JCM 10476 / NCIMB 786</strain>
    </source>
</reference>
<dbReference type="Pfam" id="PF01012">
    <property type="entry name" value="ETF"/>
    <property type="match status" value="1"/>
</dbReference>
<dbReference type="Proteomes" id="UP000010843">
    <property type="component" value="Chromosome"/>
</dbReference>
<dbReference type="SUPFAM" id="SSF52402">
    <property type="entry name" value="Adenine nucleotide alpha hydrolases-like"/>
    <property type="match status" value="1"/>
</dbReference>
<evidence type="ECO:0000313" key="4">
    <source>
        <dbReference type="Proteomes" id="UP000010843"/>
    </source>
</evidence>
<dbReference type="InterPro" id="IPR012255">
    <property type="entry name" value="ETF_b"/>
</dbReference>
<dbReference type="KEGG" id="npe:Natpe_1138"/>
<dbReference type="STRING" id="797303.Natpe_1138"/>
<feature type="domain" description="Electron transfer flavoprotein alpha/beta-subunit N-terminal" evidence="2">
    <location>
        <begin position="41"/>
        <end position="234"/>
    </location>
</feature>
<dbReference type="AlphaFoldDB" id="L0JHM6"/>
<dbReference type="eggNOG" id="arCOG00446">
    <property type="taxonomic scope" value="Archaea"/>
</dbReference>
<evidence type="ECO:0000259" key="2">
    <source>
        <dbReference type="SMART" id="SM00893"/>
    </source>
</evidence>
<proteinExistence type="predicted"/>
<dbReference type="PANTHER" id="PTHR21294">
    <property type="entry name" value="ELECTRON TRANSFER FLAVOPROTEIN BETA-SUBUNIT"/>
    <property type="match status" value="1"/>
</dbReference>
<dbReference type="PANTHER" id="PTHR21294:SF17">
    <property type="entry name" value="PROTEIN FIXA"/>
    <property type="match status" value="1"/>
</dbReference>
<protein>
    <submittedName>
        <fullName evidence="3">Electron transfer flavoprotein, beta subunit</fullName>
    </submittedName>
</protein>
<dbReference type="GO" id="GO:0009055">
    <property type="term" value="F:electron transfer activity"/>
    <property type="evidence" value="ECO:0007669"/>
    <property type="project" value="InterPro"/>
</dbReference>
<gene>
    <name evidence="3" type="ordered locus">Natpe_1138</name>
</gene>
<accession>L0JHM6</accession>
<evidence type="ECO:0000313" key="3">
    <source>
        <dbReference type="EMBL" id="AGB31050.1"/>
    </source>
</evidence>
<evidence type="ECO:0000256" key="1">
    <source>
        <dbReference type="SAM" id="MobiDB-lite"/>
    </source>
</evidence>
<dbReference type="HOGENOM" id="CLU_060196_2_1_2"/>
<dbReference type="Gene3D" id="3.40.50.620">
    <property type="entry name" value="HUPs"/>
    <property type="match status" value="1"/>
</dbReference>
<dbReference type="EMBL" id="CP003372">
    <property type="protein sequence ID" value="AGB31050.1"/>
    <property type="molecule type" value="Genomic_DNA"/>
</dbReference>
<dbReference type="SMART" id="SM00893">
    <property type="entry name" value="ETF"/>
    <property type="match status" value="1"/>
</dbReference>
<feature type="region of interest" description="Disordered" evidence="1">
    <location>
        <begin position="270"/>
        <end position="291"/>
    </location>
</feature>
<name>L0JHM6_NATP1</name>